<evidence type="ECO:0000313" key="1">
    <source>
        <dbReference type="EMBL" id="JAD32300.1"/>
    </source>
</evidence>
<reference evidence="1" key="1">
    <citation type="submission" date="2014-09" db="EMBL/GenBank/DDBJ databases">
        <authorList>
            <person name="Magalhaes I.L.F."/>
            <person name="Oliveira U."/>
            <person name="Santos F.R."/>
            <person name="Vidigal T.H.D.A."/>
            <person name="Brescovit A.D."/>
            <person name="Santos A.J."/>
        </authorList>
    </citation>
    <scope>NUCLEOTIDE SEQUENCE</scope>
    <source>
        <tissue evidence="1">Shoot tissue taken approximately 20 cm above the soil surface</tissue>
    </source>
</reference>
<sequence length="20" mass="2401">MEHLSNVQSWWLISSQGELR</sequence>
<accession>A0A0A8Z6B7</accession>
<dbReference type="AlphaFoldDB" id="A0A0A8Z6B7"/>
<dbReference type="EMBL" id="GBRH01265595">
    <property type="protein sequence ID" value="JAD32300.1"/>
    <property type="molecule type" value="Transcribed_RNA"/>
</dbReference>
<proteinExistence type="predicted"/>
<name>A0A0A8Z6B7_ARUDO</name>
<reference evidence="1" key="2">
    <citation type="journal article" date="2015" name="Data Brief">
        <title>Shoot transcriptome of the giant reed, Arundo donax.</title>
        <authorList>
            <person name="Barrero R.A."/>
            <person name="Guerrero F.D."/>
            <person name="Moolhuijzen P."/>
            <person name="Goolsby J.A."/>
            <person name="Tidwell J."/>
            <person name="Bellgard S.E."/>
            <person name="Bellgard M.I."/>
        </authorList>
    </citation>
    <scope>NUCLEOTIDE SEQUENCE</scope>
    <source>
        <tissue evidence="1">Shoot tissue taken approximately 20 cm above the soil surface</tissue>
    </source>
</reference>
<organism evidence="1">
    <name type="scientific">Arundo donax</name>
    <name type="common">Giant reed</name>
    <name type="synonym">Donax arundinaceus</name>
    <dbReference type="NCBI Taxonomy" id="35708"/>
    <lineage>
        <taxon>Eukaryota</taxon>
        <taxon>Viridiplantae</taxon>
        <taxon>Streptophyta</taxon>
        <taxon>Embryophyta</taxon>
        <taxon>Tracheophyta</taxon>
        <taxon>Spermatophyta</taxon>
        <taxon>Magnoliopsida</taxon>
        <taxon>Liliopsida</taxon>
        <taxon>Poales</taxon>
        <taxon>Poaceae</taxon>
        <taxon>PACMAD clade</taxon>
        <taxon>Arundinoideae</taxon>
        <taxon>Arundineae</taxon>
        <taxon>Arundo</taxon>
    </lineage>
</organism>
<protein>
    <submittedName>
        <fullName evidence="1">Uncharacterized protein</fullName>
    </submittedName>
</protein>